<feature type="compositionally biased region" description="Polar residues" evidence="1">
    <location>
        <begin position="1"/>
        <end position="11"/>
    </location>
</feature>
<feature type="region of interest" description="Disordered" evidence="1">
    <location>
        <begin position="1"/>
        <end position="24"/>
    </location>
</feature>
<protein>
    <submittedName>
        <fullName evidence="2">Uncharacterized protein</fullName>
    </submittedName>
</protein>
<proteinExistence type="predicted"/>
<dbReference type="Proteomes" id="UP000273822">
    <property type="component" value="Segment"/>
</dbReference>
<sequence>MTPALFSSTGYHPTPTPNREAPAMTESEIDQTFTDRDGDDLLVETAYVAEYGAFVKAAGGAFVAPADAPAVALAILRAAGLSDRTGVADTPYFVARAVRALETHAAKLARDAEAASAAEAKAAAEKADAEKLDAEALTLWQATPGGCGATDLPVSVRDKYRAIARAARALHNPEPDAAPVKPRFQVIDHDGDPYVVDNENRRAWRFGSAATARECLPLIVANQAWGYSKTFTDYGIDQRTPSGRFALATFKTPGSGLAVRYGIWDRERAMVASFGSASRASASRALRAGDQLAVGAFHWTPTSELTDLTVI</sequence>
<name>A0A3G2KHS9_9CAUD</name>
<evidence type="ECO:0000256" key="1">
    <source>
        <dbReference type="SAM" id="MobiDB-lite"/>
    </source>
</evidence>
<dbReference type="EMBL" id="MH834619">
    <property type="protein sequence ID" value="AYN58536.1"/>
    <property type="molecule type" value="Genomic_DNA"/>
</dbReference>
<reference evidence="3" key="1">
    <citation type="submission" date="2018-09" db="EMBL/GenBank/DDBJ databases">
        <authorList>
            <person name="Rimple P.A."/>
            <person name="Stoner T.H."/>
            <person name="Garlena R.A."/>
            <person name="Russell D.A."/>
            <person name="Pope W.H."/>
            <person name="Jacobs-Sera D."/>
            <person name="Hatfull G.F."/>
        </authorList>
    </citation>
    <scope>NUCLEOTIDE SEQUENCE [LARGE SCALE GENOMIC DNA]</scope>
</reference>
<accession>A0A3G2KHS9</accession>
<gene>
    <name evidence="2" type="primary">55</name>
    <name evidence="2" type="ORF">PBI_MAUREEN_55</name>
</gene>
<evidence type="ECO:0000313" key="2">
    <source>
        <dbReference type="EMBL" id="AYN58536.1"/>
    </source>
</evidence>
<evidence type="ECO:0000313" key="3">
    <source>
        <dbReference type="Proteomes" id="UP000273822"/>
    </source>
</evidence>
<organism evidence="2 3">
    <name type="scientific">Arthrobacter phage Maureen</name>
    <dbReference type="NCBI Taxonomy" id="2419961"/>
    <lineage>
        <taxon>Viruses</taxon>
        <taxon>Duplodnaviria</taxon>
        <taxon>Heunggongvirae</taxon>
        <taxon>Uroviricota</taxon>
        <taxon>Caudoviricetes</taxon>
        <taxon>Casidaviridae</taxon>
        <taxon>Liebevirus</taxon>
        <taxon>Liebevirus liebe</taxon>
        <taxon>Arthrobacter virus Liebe</taxon>
    </lineage>
</organism>